<gene>
    <name evidence="1" type="ORF">ACH5RR_015217</name>
</gene>
<accession>A0ABD2ZTQ2</accession>
<sequence length="97" mass="11225">MQVRVDSDGSFDFESDVDQIDSDCDFGFEFDHLDVDEDDNYDIEVKKKTRIPHDFDDGDLISEEEEESFSEMGYYPAVKKLVYVSGAIPNTLQEKRL</sequence>
<name>A0ABD2ZTQ2_9GENT</name>
<proteinExistence type="predicted"/>
<keyword evidence="2" id="KW-1185">Reference proteome</keyword>
<evidence type="ECO:0000313" key="1">
    <source>
        <dbReference type="EMBL" id="KAL3522383.1"/>
    </source>
</evidence>
<dbReference type="EMBL" id="JBJUIK010000007">
    <property type="protein sequence ID" value="KAL3522383.1"/>
    <property type="molecule type" value="Genomic_DNA"/>
</dbReference>
<comment type="caution">
    <text evidence="1">The sequence shown here is derived from an EMBL/GenBank/DDBJ whole genome shotgun (WGS) entry which is preliminary data.</text>
</comment>
<organism evidence="1 2">
    <name type="scientific">Cinchona calisaya</name>
    <dbReference type="NCBI Taxonomy" id="153742"/>
    <lineage>
        <taxon>Eukaryota</taxon>
        <taxon>Viridiplantae</taxon>
        <taxon>Streptophyta</taxon>
        <taxon>Embryophyta</taxon>
        <taxon>Tracheophyta</taxon>
        <taxon>Spermatophyta</taxon>
        <taxon>Magnoliopsida</taxon>
        <taxon>eudicotyledons</taxon>
        <taxon>Gunneridae</taxon>
        <taxon>Pentapetalae</taxon>
        <taxon>asterids</taxon>
        <taxon>lamiids</taxon>
        <taxon>Gentianales</taxon>
        <taxon>Rubiaceae</taxon>
        <taxon>Cinchonoideae</taxon>
        <taxon>Cinchoneae</taxon>
        <taxon>Cinchona</taxon>
    </lineage>
</organism>
<dbReference type="Proteomes" id="UP001630127">
    <property type="component" value="Unassembled WGS sequence"/>
</dbReference>
<dbReference type="AlphaFoldDB" id="A0ABD2ZTQ2"/>
<protein>
    <submittedName>
        <fullName evidence="1">Uncharacterized protein</fullName>
    </submittedName>
</protein>
<reference evidence="1 2" key="1">
    <citation type="submission" date="2024-11" db="EMBL/GenBank/DDBJ databases">
        <title>A near-complete genome assembly of Cinchona calisaya.</title>
        <authorList>
            <person name="Lian D.C."/>
            <person name="Zhao X.W."/>
            <person name="Wei L."/>
        </authorList>
    </citation>
    <scope>NUCLEOTIDE SEQUENCE [LARGE SCALE GENOMIC DNA]</scope>
    <source>
        <tissue evidence="1">Nenye</tissue>
    </source>
</reference>
<evidence type="ECO:0000313" key="2">
    <source>
        <dbReference type="Proteomes" id="UP001630127"/>
    </source>
</evidence>